<name>A0A1I6LSQ2_9EURY</name>
<dbReference type="AlphaFoldDB" id="A0A1I6LSQ2"/>
<evidence type="ECO:0000313" key="2">
    <source>
        <dbReference type="Proteomes" id="UP000199062"/>
    </source>
</evidence>
<reference evidence="1 2" key="1">
    <citation type="submission" date="2016-10" db="EMBL/GenBank/DDBJ databases">
        <authorList>
            <person name="de Groot N.N."/>
        </authorList>
    </citation>
    <scope>NUCLEOTIDE SEQUENCE [LARGE SCALE GENOMIC DNA]</scope>
    <source>
        <strain evidence="1 2">CGMCC 1.10457</strain>
    </source>
</reference>
<accession>A0A1I6LSQ2</accession>
<protein>
    <submittedName>
        <fullName evidence="1">Uncharacterized protein</fullName>
    </submittedName>
</protein>
<dbReference type="EMBL" id="FOZK01000003">
    <property type="protein sequence ID" value="SFS06448.1"/>
    <property type="molecule type" value="Genomic_DNA"/>
</dbReference>
<evidence type="ECO:0000313" key="1">
    <source>
        <dbReference type="EMBL" id="SFS06448.1"/>
    </source>
</evidence>
<dbReference type="RefSeq" id="WP_177227550.1">
    <property type="nucleotide sequence ID" value="NZ_FOZK01000003.1"/>
</dbReference>
<dbReference type="STRING" id="767519.SAMN05216559_3040"/>
<sequence>MTPELQEREDPIERQLQAALRASDDDEARYHLREALQLRIAEKSDATTGE</sequence>
<dbReference type="Proteomes" id="UP000199062">
    <property type="component" value="Unassembled WGS sequence"/>
</dbReference>
<proteinExistence type="predicted"/>
<organism evidence="1 2">
    <name type="scientific">Halomicrobium zhouii</name>
    <dbReference type="NCBI Taxonomy" id="767519"/>
    <lineage>
        <taxon>Archaea</taxon>
        <taxon>Methanobacteriati</taxon>
        <taxon>Methanobacteriota</taxon>
        <taxon>Stenosarchaea group</taxon>
        <taxon>Halobacteria</taxon>
        <taxon>Halobacteriales</taxon>
        <taxon>Haloarculaceae</taxon>
        <taxon>Halomicrobium</taxon>
    </lineage>
</organism>
<gene>
    <name evidence="1" type="ORF">SAMN05216559_3040</name>
</gene>
<dbReference type="OrthoDB" id="219575at2157"/>
<keyword evidence="2" id="KW-1185">Reference proteome</keyword>